<dbReference type="Gene3D" id="1.10.357.10">
    <property type="entry name" value="Tetracycline Repressor, domain 2"/>
    <property type="match status" value="1"/>
</dbReference>
<dbReference type="PATRIC" id="fig|1200352.3.peg.1835"/>
<dbReference type="eggNOG" id="COG1309">
    <property type="taxonomic scope" value="Bacteria"/>
</dbReference>
<dbReference type="EMBL" id="CP003696">
    <property type="protein sequence ID" value="AGP31446.1"/>
    <property type="molecule type" value="Genomic_DNA"/>
</dbReference>
<dbReference type="InterPro" id="IPR036271">
    <property type="entry name" value="Tet_transcr_reg_TetR-rel_C_sf"/>
</dbReference>
<accession>S4XFY7</accession>
<name>S4XFY7_9CORY</name>
<sequence>MDAAIALRLDTFTLSRVAGEIGVVTSALYRRFADLDDLLGACLDRVAGTIAAPTDGMTWQEVLQLWAQECWRVCEDFPGLVQTVYSHATAFTHVATAVAPYAAALEGHGYSRGQVAFALDFLGDTVFSCYLGVEMLRARNAAGVSGVDQIRERTSPDHLFQPEDSWGDRGFTDVKVNFIIEGLERHWPEM</sequence>
<evidence type="ECO:0000313" key="1">
    <source>
        <dbReference type="EMBL" id="AGP31446.1"/>
    </source>
</evidence>
<dbReference type="AlphaFoldDB" id="S4XFY7"/>
<protein>
    <recommendedName>
        <fullName evidence="3">TetR family transcriptional regulator</fullName>
    </recommendedName>
</protein>
<dbReference type="STRING" id="1200352.A606_09025"/>
<evidence type="ECO:0000313" key="2">
    <source>
        <dbReference type="Proteomes" id="UP000014809"/>
    </source>
</evidence>
<proteinExistence type="predicted"/>
<dbReference type="InterPro" id="IPR009057">
    <property type="entry name" value="Homeodomain-like_sf"/>
</dbReference>
<reference evidence="1 2" key="1">
    <citation type="submission" date="2012-06" db="EMBL/GenBank/DDBJ databases">
        <title>Complete genome sequence of Corynebacterium terpenotabidum Y-11 (=DSM 44721).</title>
        <authorList>
            <person name="Ruckert C."/>
            <person name="Albersmeier A."/>
            <person name="Al-Dilaimi A."/>
            <person name="Szczepanowski R."/>
            <person name="Kalinowski J."/>
        </authorList>
    </citation>
    <scope>NUCLEOTIDE SEQUENCE [LARGE SCALE GENOMIC DNA]</scope>
    <source>
        <strain evidence="1 2">Y-11</strain>
    </source>
</reference>
<gene>
    <name evidence="1" type="ORF">A606_09025</name>
</gene>
<dbReference type="HOGENOM" id="CLU_077880_0_0_11"/>
<evidence type="ECO:0008006" key="3">
    <source>
        <dbReference type="Google" id="ProtNLM"/>
    </source>
</evidence>
<dbReference type="SUPFAM" id="SSF46689">
    <property type="entry name" value="Homeodomain-like"/>
    <property type="match status" value="1"/>
</dbReference>
<dbReference type="KEGG" id="cter:A606_09025"/>
<organism evidence="1 2">
    <name type="scientific">Corynebacterium terpenotabidum Y-11</name>
    <dbReference type="NCBI Taxonomy" id="1200352"/>
    <lineage>
        <taxon>Bacteria</taxon>
        <taxon>Bacillati</taxon>
        <taxon>Actinomycetota</taxon>
        <taxon>Actinomycetes</taxon>
        <taxon>Mycobacteriales</taxon>
        <taxon>Corynebacteriaceae</taxon>
        <taxon>Corynebacterium</taxon>
    </lineage>
</organism>
<keyword evidence="2" id="KW-1185">Reference proteome</keyword>
<dbReference type="SUPFAM" id="SSF48498">
    <property type="entry name" value="Tetracyclin repressor-like, C-terminal domain"/>
    <property type="match status" value="1"/>
</dbReference>
<dbReference type="Proteomes" id="UP000014809">
    <property type="component" value="Chromosome"/>
</dbReference>